<dbReference type="Proteomes" id="UP001049176">
    <property type="component" value="Chromosome 3"/>
</dbReference>
<reference evidence="2" key="1">
    <citation type="journal article" date="2021" name="Genome Biol. Evol.">
        <title>The assembled and annotated genome of the fairy-ring fungus Marasmius oreades.</title>
        <authorList>
            <person name="Hiltunen M."/>
            <person name="Ament-Velasquez S.L."/>
            <person name="Johannesson H."/>
        </authorList>
    </citation>
    <scope>NUCLEOTIDE SEQUENCE</scope>
    <source>
        <strain evidence="2">03SP1</strain>
    </source>
</reference>
<feature type="compositionally biased region" description="Basic and acidic residues" evidence="1">
    <location>
        <begin position="111"/>
        <end position="123"/>
    </location>
</feature>
<sequence>MSPSEDPVHPSAIGENTQVNTESNDQSPSASTPDDTSYPPQLHAGAVGYGPNYRQGPTFTDKVTGVKEEIKGKVTRHPDLVQQGHDRRTGELKRRERDEDDGVDPFATPGEDEKKDKEQAATV</sequence>
<evidence type="ECO:0000313" key="2">
    <source>
        <dbReference type="EMBL" id="KAG7095210.1"/>
    </source>
</evidence>
<proteinExistence type="predicted"/>
<organism evidence="2 3">
    <name type="scientific">Marasmius oreades</name>
    <name type="common">fairy-ring Marasmius</name>
    <dbReference type="NCBI Taxonomy" id="181124"/>
    <lineage>
        <taxon>Eukaryota</taxon>
        <taxon>Fungi</taxon>
        <taxon>Dikarya</taxon>
        <taxon>Basidiomycota</taxon>
        <taxon>Agaricomycotina</taxon>
        <taxon>Agaricomycetes</taxon>
        <taxon>Agaricomycetidae</taxon>
        <taxon>Agaricales</taxon>
        <taxon>Marasmiineae</taxon>
        <taxon>Marasmiaceae</taxon>
        <taxon>Marasmius</taxon>
    </lineage>
</organism>
<dbReference type="EMBL" id="CM032183">
    <property type="protein sequence ID" value="KAG7095210.1"/>
    <property type="molecule type" value="Genomic_DNA"/>
</dbReference>
<keyword evidence="3" id="KW-1185">Reference proteome</keyword>
<dbReference type="GeneID" id="66075061"/>
<dbReference type="AlphaFoldDB" id="A0A9P7UVE1"/>
<protein>
    <submittedName>
        <fullName evidence="2">Uncharacterized protein</fullName>
    </submittedName>
</protein>
<comment type="caution">
    <text evidence="2">The sequence shown here is derived from an EMBL/GenBank/DDBJ whole genome shotgun (WGS) entry which is preliminary data.</text>
</comment>
<gene>
    <name evidence="2" type="ORF">E1B28_005985</name>
</gene>
<dbReference type="KEGG" id="more:E1B28_005985"/>
<dbReference type="RefSeq" id="XP_043011680.1">
    <property type="nucleotide sequence ID" value="XM_043150591.1"/>
</dbReference>
<name>A0A9P7UVE1_9AGAR</name>
<dbReference type="OrthoDB" id="2500073at2759"/>
<evidence type="ECO:0000256" key="1">
    <source>
        <dbReference type="SAM" id="MobiDB-lite"/>
    </source>
</evidence>
<feature type="compositionally biased region" description="Basic and acidic residues" evidence="1">
    <location>
        <begin position="64"/>
        <end position="97"/>
    </location>
</feature>
<feature type="region of interest" description="Disordered" evidence="1">
    <location>
        <begin position="1"/>
        <end position="123"/>
    </location>
</feature>
<accession>A0A9P7UVE1</accession>
<feature type="compositionally biased region" description="Polar residues" evidence="1">
    <location>
        <begin position="14"/>
        <end position="39"/>
    </location>
</feature>
<evidence type="ECO:0000313" key="3">
    <source>
        <dbReference type="Proteomes" id="UP001049176"/>
    </source>
</evidence>